<comment type="caution">
    <text evidence="2">The sequence shown here is derived from an EMBL/GenBank/DDBJ whole genome shotgun (WGS) entry which is preliminary data.</text>
</comment>
<accession>A0A6N9T9Q8</accession>
<dbReference type="Proteomes" id="UP000469011">
    <property type="component" value="Unassembled WGS sequence"/>
</dbReference>
<dbReference type="EMBL" id="JAAAMG010000026">
    <property type="protein sequence ID" value="NDW07282.1"/>
    <property type="molecule type" value="Genomic_DNA"/>
</dbReference>
<dbReference type="RefSeq" id="WP_163465738.1">
    <property type="nucleotide sequence ID" value="NZ_JAAAMG010000026.1"/>
</dbReference>
<name>A0A6N9T9Q8_9HYPH</name>
<sequence length="287" mass="31999">MATPEICYINLDAARDRRALMEVQAESFGIPLTRLKACEATGIDEATFERLSTRWERPITRPEVAAFLSHKTLWEKAAQSPDGVIVLEDDTVFAAHFVEAVQTVAQSGYDLVNLESFGRRKFFRKGRIETIGRLRLAEVLRDKAGAGAYWISPQGARQLLARADTHTAPVDAFMFGVCRLRAAQIEPAATMQVHLLEARGFEVGLSTTTSIQLPRKRLPTTPANIGYGVRRLITQGRLGLVQLRRLADAEFRPAWFDEEAFRAVLPISRQSLDAKLASYRTEAQIAS</sequence>
<dbReference type="InterPro" id="IPR002654">
    <property type="entry name" value="Glyco_trans_25"/>
</dbReference>
<dbReference type="CDD" id="cd06532">
    <property type="entry name" value="Glyco_transf_25"/>
    <property type="match status" value="1"/>
</dbReference>
<dbReference type="Pfam" id="PF01755">
    <property type="entry name" value="Glyco_transf_25"/>
    <property type="match status" value="1"/>
</dbReference>
<evidence type="ECO:0000313" key="3">
    <source>
        <dbReference type="Proteomes" id="UP000469011"/>
    </source>
</evidence>
<gene>
    <name evidence="2" type="ORF">GTK09_22950</name>
</gene>
<organism evidence="2 3">
    <name type="scientific">Jiella pacifica</name>
    <dbReference type="NCBI Taxonomy" id="2696469"/>
    <lineage>
        <taxon>Bacteria</taxon>
        <taxon>Pseudomonadati</taxon>
        <taxon>Pseudomonadota</taxon>
        <taxon>Alphaproteobacteria</taxon>
        <taxon>Hyphomicrobiales</taxon>
        <taxon>Aurantimonadaceae</taxon>
        <taxon>Jiella</taxon>
    </lineage>
</organism>
<evidence type="ECO:0000313" key="2">
    <source>
        <dbReference type="EMBL" id="NDW07282.1"/>
    </source>
</evidence>
<dbReference type="AlphaFoldDB" id="A0A6N9T9Q8"/>
<keyword evidence="3" id="KW-1185">Reference proteome</keyword>
<protein>
    <recommendedName>
        <fullName evidence="1">Glycosyl transferase family 25 domain-containing protein</fullName>
    </recommendedName>
</protein>
<proteinExistence type="predicted"/>
<evidence type="ECO:0000259" key="1">
    <source>
        <dbReference type="Pfam" id="PF01755"/>
    </source>
</evidence>
<feature type="domain" description="Glycosyl transferase family 25" evidence="1">
    <location>
        <begin position="7"/>
        <end position="174"/>
    </location>
</feature>
<reference evidence="2 3" key="1">
    <citation type="submission" date="2020-01" db="EMBL/GenBank/DDBJ databases">
        <title>Jiella pacifica sp. nov.</title>
        <authorList>
            <person name="Xue Z."/>
            <person name="Zhu S."/>
            <person name="Chen J."/>
            <person name="Yang J."/>
        </authorList>
    </citation>
    <scope>NUCLEOTIDE SEQUENCE [LARGE SCALE GENOMIC DNA]</scope>
    <source>
        <strain evidence="2 3">40Bstr34</strain>
    </source>
</reference>